<feature type="transmembrane region" description="Helical" evidence="1">
    <location>
        <begin position="115"/>
        <end position="142"/>
    </location>
</feature>
<organism evidence="2 3">
    <name type="scientific">Gymnopus androsaceus JB14</name>
    <dbReference type="NCBI Taxonomy" id="1447944"/>
    <lineage>
        <taxon>Eukaryota</taxon>
        <taxon>Fungi</taxon>
        <taxon>Dikarya</taxon>
        <taxon>Basidiomycota</taxon>
        <taxon>Agaricomycotina</taxon>
        <taxon>Agaricomycetes</taxon>
        <taxon>Agaricomycetidae</taxon>
        <taxon>Agaricales</taxon>
        <taxon>Marasmiineae</taxon>
        <taxon>Omphalotaceae</taxon>
        <taxon>Gymnopus</taxon>
    </lineage>
</organism>
<dbReference type="OrthoDB" id="3227739at2759"/>
<sequence length="179" mass="19730">LAMVHHAPALRIGLYFALSIFSIILLGLTATRLHDTLNAAPGVSFHEPIIVELLVTSILLILWSWFIIHTIHTIRVRGPLTTFRHEGIGFFIIYIMLLVGTAIATNNWANLSFCFGIFTCNLLTAIVAFSWLCFITMTLCAFSTMLFLASNNGYGSVDEPLHSRWGSGANTGPTMSSRV</sequence>
<feature type="transmembrane region" description="Helical" evidence="1">
    <location>
        <begin position="49"/>
        <end position="68"/>
    </location>
</feature>
<dbReference type="EMBL" id="ML769386">
    <property type="protein sequence ID" value="KAE9410074.1"/>
    <property type="molecule type" value="Genomic_DNA"/>
</dbReference>
<feature type="non-terminal residue" evidence="2">
    <location>
        <position position="1"/>
    </location>
</feature>
<reference evidence="2" key="1">
    <citation type="journal article" date="2019" name="Environ. Microbiol.">
        <title>Fungal ecological strategies reflected in gene transcription - a case study of two litter decomposers.</title>
        <authorList>
            <person name="Barbi F."/>
            <person name="Kohler A."/>
            <person name="Barry K."/>
            <person name="Baskaran P."/>
            <person name="Daum C."/>
            <person name="Fauchery L."/>
            <person name="Ihrmark K."/>
            <person name="Kuo A."/>
            <person name="LaButti K."/>
            <person name="Lipzen A."/>
            <person name="Morin E."/>
            <person name="Grigoriev I.V."/>
            <person name="Henrissat B."/>
            <person name="Lindahl B."/>
            <person name="Martin F."/>
        </authorList>
    </citation>
    <scope>NUCLEOTIDE SEQUENCE</scope>
    <source>
        <strain evidence="2">JB14</strain>
    </source>
</reference>
<keyword evidence="3" id="KW-1185">Reference proteome</keyword>
<proteinExistence type="predicted"/>
<accession>A0A6A4IP19</accession>
<gene>
    <name evidence="2" type="ORF">BT96DRAFT_806280</name>
</gene>
<evidence type="ECO:0000256" key="1">
    <source>
        <dbReference type="SAM" id="Phobius"/>
    </source>
</evidence>
<name>A0A6A4IP19_9AGAR</name>
<keyword evidence="1" id="KW-0812">Transmembrane</keyword>
<keyword evidence="1" id="KW-0472">Membrane</keyword>
<protein>
    <recommendedName>
        <fullName evidence="4">MARVEL domain-containing protein</fullName>
    </recommendedName>
</protein>
<feature type="transmembrane region" description="Helical" evidence="1">
    <location>
        <begin position="88"/>
        <end position="109"/>
    </location>
</feature>
<keyword evidence="1" id="KW-1133">Transmembrane helix</keyword>
<evidence type="ECO:0000313" key="3">
    <source>
        <dbReference type="Proteomes" id="UP000799118"/>
    </source>
</evidence>
<feature type="transmembrane region" description="Helical" evidence="1">
    <location>
        <begin position="12"/>
        <end position="29"/>
    </location>
</feature>
<evidence type="ECO:0000313" key="2">
    <source>
        <dbReference type="EMBL" id="KAE9410074.1"/>
    </source>
</evidence>
<dbReference type="AlphaFoldDB" id="A0A6A4IP19"/>
<evidence type="ECO:0008006" key="4">
    <source>
        <dbReference type="Google" id="ProtNLM"/>
    </source>
</evidence>
<dbReference type="Proteomes" id="UP000799118">
    <property type="component" value="Unassembled WGS sequence"/>
</dbReference>